<dbReference type="InterPro" id="IPR021810">
    <property type="entry name" value="T1RH-like_C"/>
</dbReference>
<dbReference type="Pfam" id="PF11867">
    <property type="entry name" value="T1RH-like_C"/>
    <property type="match status" value="1"/>
</dbReference>
<sequence>MRYFTAVGTAVGLQDREACLEVLADQEVRHQYWIDFRKFARSMNIVMPDPASKPYLTDLKRLGKINIAARNIFQDDQLSLDGAGEKVRKLIAEHLSASGVDPKIAPTELFAADFREHIQGFKSAQVKAAAIEHAIKAHISVQLEEDPAYYKKLSERLDLIIQQQGEHWDSLVEQLSLFMDSIEPEREAGAKELGLTETEYAFRNILHGAVCGERKAEYLSAAVAEEINDLSREMVSIIDEQAGIVDYFRKKSNGCKEIRRETKRRLVDASFIGDDDEGLIKTVQDEFVDLARTRYGKK</sequence>
<feature type="domain" description="Type I restriction enzyme HindI endonuclease subunit-like C-terminal" evidence="2">
    <location>
        <begin position="21"/>
        <end position="283"/>
    </location>
</feature>
<dbReference type="InterPro" id="IPR051268">
    <property type="entry name" value="Type-I_R_enzyme_R_subunit"/>
</dbReference>
<dbReference type="AlphaFoldDB" id="A0A444IUM4"/>
<name>A0A444IUM4_9BACT</name>
<evidence type="ECO:0000259" key="2">
    <source>
        <dbReference type="Pfam" id="PF11867"/>
    </source>
</evidence>
<evidence type="ECO:0000256" key="1">
    <source>
        <dbReference type="ARBA" id="ARBA00022747"/>
    </source>
</evidence>
<gene>
    <name evidence="3" type="ORF">H206_03650</name>
</gene>
<organism evidence="3 4">
    <name type="scientific">Candidatus Electrothrix aarhusensis</name>
    <dbReference type="NCBI Taxonomy" id="1859131"/>
    <lineage>
        <taxon>Bacteria</taxon>
        <taxon>Pseudomonadati</taxon>
        <taxon>Thermodesulfobacteriota</taxon>
        <taxon>Desulfobulbia</taxon>
        <taxon>Desulfobulbales</taxon>
        <taxon>Desulfobulbaceae</taxon>
        <taxon>Candidatus Electrothrix</taxon>
    </lineage>
</organism>
<evidence type="ECO:0000313" key="3">
    <source>
        <dbReference type="EMBL" id="RWX44546.1"/>
    </source>
</evidence>
<keyword evidence="1" id="KW-0680">Restriction system</keyword>
<protein>
    <recommendedName>
        <fullName evidence="2">Type I restriction enzyme HindI endonuclease subunit-like C-terminal domain-containing protein</fullName>
    </recommendedName>
</protein>
<dbReference type="Proteomes" id="UP000287853">
    <property type="component" value="Unassembled WGS sequence"/>
</dbReference>
<dbReference type="EMBL" id="MTKO01000092">
    <property type="protein sequence ID" value="RWX44546.1"/>
    <property type="molecule type" value="Genomic_DNA"/>
</dbReference>
<keyword evidence="4" id="KW-1185">Reference proteome</keyword>
<accession>A0A444IUM4</accession>
<proteinExistence type="predicted"/>
<dbReference type="PANTHER" id="PTHR30195">
    <property type="entry name" value="TYPE I SITE-SPECIFIC DEOXYRIBONUCLEASE PROTEIN SUBUNIT M AND R"/>
    <property type="match status" value="1"/>
</dbReference>
<dbReference type="GO" id="GO:0009307">
    <property type="term" value="P:DNA restriction-modification system"/>
    <property type="evidence" value="ECO:0007669"/>
    <property type="project" value="UniProtKB-KW"/>
</dbReference>
<evidence type="ECO:0000313" key="4">
    <source>
        <dbReference type="Proteomes" id="UP000287853"/>
    </source>
</evidence>
<comment type="caution">
    <text evidence="3">The sequence shown here is derived from an EMBL/GenBank/DDBJ whole genome shotgun (WGS) entry which is preliminary data.</text>
</comment>
<dbReference type="PANTHER" id="PTHR30195:SF15">
    <property type="entry name" value="TYPE I RESTRICTION ENZYME HINDI ENDONUCLEASE SUBUNIT"/>
    <property type="match status" value="1"/>
</dbReference>
<reference evidence="3 4" key="1">
    <citation type="submission" date="2017-01" db="EMBL/GenBank/DDBJ databases">
        <title>The cable genome- insights into the physiology and evolution of filamentous bacteria capable of sulfide oxidation via long distance electron transfer.</title>
        <authorList>
            <person name="Schreiber L."/>
            <person name="Bjerg J.T."/>
            <person name="Boggild A."/>
            <person name="Van De Vossenberg J."/>
            <person name="Meysman F."/>
            <person name="Nielsen L.P."/>
            <person name="Schramm A."/>
            <person name="Kjeldsen K.U."/>
        </authorList>
    </citation>
    <scope>NUCLEOTIDE SEQUENCE [LARGE SCALE GENOMIC DNA]</scope>
    <source>
        <strain evidence="3">MCF</strain>
    </source>
</reference>